<keyword evidence="1" id="KW-0472">Membrane</keyword>
<accession>A0A382QIG8</accession>
<proteinExistence type="predicted"/>
<dbReference type="InterPro" id="IPR043130">
    <property type="entry name" value="CDP-OH_PTrfase_TM_dom"/>
</dbReference>
<feature type="transmembrane region" description="Helical" evidence="1">
    <location>
        <begin position="100"/>
        <end position="119"/>
    </location>
</feature>
<dbReference type="GO" id="GO:0016020">
    <property type="term" value="C:membrane"/>
    <property type="evidence" value="ECO:0007669"/>
    <property type="project" value="InterPro"/>
</dbReference>
<keyword evidence="1" id="KW-1133">Transmembrane helix</keyword>
<dbReference type="AlphaFoldDB" id="A0A382QIG8"/>
<reference evidence="2" key="1">
    <citation type="submission" date="2018-05" db="EMBL/GenBank/DDBJ databases">
        <authorList>
            <person name="Lanie J.A."/>
            <person name="Ng W.-L."/>
            <person name="Kazmierczak K.M."/>
            <person name="Andrzejewski T.M."/>
            <person name="Davidsen T.M."/>
            <person name="Wayne K.J."/>
            <person name="Tettelin H."/>
            <person name="Glass J.I."/>
            <person name="Rusch D."/>
            <person name="Podicherti R."/>
            <person name="Tsui H.-C.T."/>
            <person name="Winkler M.E."/>
        </authorList>
    </citation>
    <scope>NUCLEOTIDE SEQUENCE</scope>
</reference>
<dbReference type="EMBL" id="UINC01114768">
    <property type="protein sequence ID" value="SVC85309.1"/>
    <property type="molecule type" value="Genomic_DNA"/>
</dbReference>
<organism evidence="2">
    <name type="scientific">marine metagenome</name>
    <dbReference type="NCBI Taxonomy" id="408172"/>
    <lineage>
        <taxon>unclassified sequences</taxon>
        <taxon>metagenomes</taxon>
        <taxon>ecological metagenomes</taxon>
    </lineage>
</organism>
<dbReference type="Pfam" id="PF01066">
    <property type="entry name" value="CDP-OH_P_transf"/>
    <property type="match status" value="1"/>
</dbReference>
<evidence type="ECO:0000256" key="1">
    <source>
        <dbReference type="SAM" id="Phobius"/>
    </source>
</evidence>
<feature type="transmembrane region" description="Helical" evidence="1">
    <location>
        <begin position="125"/>
        <end position="145"/>
    </location>
</feature>
<dbReference type="Gene3D" id="1.20.120.1760">
    <property type="match status" value="1"/>
</dbReference>
<feature type="non-terminal residue" evidence="2">
    <location>
        <position position="157"/>
    </location>
</feature>
<dbReference type="GO" id="GO:0008654">
    <property type="term" value="P:phospholipid biosynthetic process"/>
    <property type="evidence" value="ECO:0007669"/>
    <property type="project" value="InterPro"/>
</dbReference>
<name>A0A382QIG8_9ZZZZ</name>
<evidence type="ECO:0000313" key="2">
    <source>
        <dbReference type="EMBL" id="SVC85309.1"/>
    </source>
</evidence>
<dbReference type="GO" id="GO:0016780">
    <property type="term" value="F:phosphotransferase activity, for other substituted phosphate groups"/>
    <property type="evidence" value="ECO:0007669"/>
    <property type="project" value="InterPro"/>
</dbReference>
<feature type="transmembrane region" description="Helical" evidence="1">
    <location>
        <begin position="44"/>
        <end position="60"/>
    </location>
</feature>
<sequence>MSVPLDQGQPINEIIEPVNRYFHNPIAANVVKILKNTWVTPDQITYISIFIGLVSAYIFSSGTIQSFFLAGILLEIVMILDCVDGQLARVKKCASYWGRLLDGIAGYIIYLAVLIGIMIGLGKYYVTLVVIGTLTIMRAISYDYCKLTMTTMIQKGY</sequence>
<keyword evidence="1" id="KW-0812">Transmembrane</keyword>
<dbReference type="InterPro" id="IPR000462">
    <property type="entry name" value="CDP-OH_P_trans"/>
</dbReference>
<evidence type="ECO:0008006" key="3">
    <source>
        <dbReference type="Google" id="ProtNLM"/>
    </source>
</evidence>
<gene>
    <name evidence="2" type="ORF">METZ01_LOCUS338163</name>
</gene>
<protein>
    <recommendedName>
        <fullName evidence="3">CDP-alcohol phosphatidyltransferase family protein</fullName>
    </recommendedName>
</protein>